<keyword evidence="4 7" id="KW-0010">Activator</keyword>
<comment type="subunit">
    <text evidence="7">Component of the Mediator complex.</text>
</comment>
<dbReference type="GO" id="GO:0060261">
    <property type="term" value="P:positive regulation of transcription initiation by RNA polymerase II"/>
    <property type="evidence" value="ECO:0007669"/>
    <property type="project" value="EnsemblFungi"/>
</dbReference>
<dbReference type="GO" id="GO:0005198">
    <property type="term" value="F:structural molecule activity"/>
    <property type="evidence" value="ECO:0007669"/>
    <property type="project" value="EnsemblFungi"/>
</dbReference>
<evidence type="ECO:0000256" key="4">
    <source>
        <dbReference type="ARBA" id="ARBA00023159"/>
    </source>
</evidence>
<proteinExistence type="inferred from homology"/>
<evidence type="ECO:0000256" key="7">
    <source>
        <dbReference type="RuleBase" id="RU364145"/>
    </source>
</evidence>
<dbReference type="KEGG" id="ndi:NDAI_0K01730"/>
<dbReference type="GO" id="GO:0003713">
    <property type="term" value="F:transcription coactivator activity"/>
    <property type="evidence" value="ECO:0007669"/>
    <property type="project" value="EnsemblFungi"/>
</dbReference>
<dbReference type="AlphaFoldDB" id="G0WHV3"/>
<dbReference type="STRING" id="1071378.G0WHV3"/>
<comment type="similarity">
    <text evidence="2 7">Belongs to the Mediator complex subunit 9 family.</text>
</comment>
<keyword evidence="5 7" id="KW-0804">Transcription</keyword>
<keyword evidence="3 7" id="KW-0805">Transcription regulation</keyword>
<keyword evidence="8" id="KW-0175">Coiled coil</keyword>
<dbReference type="RefSeq" id="XP_003672607.1">
    <property type="nucleotide sequence ID" value="XM_003672559.1"/>
</dbReference>
<gene>
    <name evidence="10" type="primary">NDAI0K01730</name>
    <name evidence="7" type="synonym">MED9</name>
    <name evidence="10" type="ordered locus">NDAI_0K01730</name>
</gene>
<protein>
    <recommendedName>
        <fullName evidence="7">Mediator of RNA polymerase II transcription subunit 9</fullName>
    </recommendedName>
    <alternativeName>
        <fullName evidence="7">Mediator complex subunit 9</fullName>
    </alternativeName>
</protein>
<evidence type="ECO:0000313" key="11">
    <source>
        <dbReference type="Proteomes" id="UP000000689"/>
    </source>
</evidence>
<evidence type="ECO:0000256" key="2">
    <source>
        <dbReference type="ARBA" id="ARBA00008089"/>
    </source>
</evidence>
<dbReference type="GO" id="GO:0032968">
    <property type="term" value="P:positive regulation of transcription elongation by RNA polymerase II"/>
    <property type="evidence" value="ECO:0007669"/>
    <property type="project" value="EnsemblFungi"/>
</dbReference>
<dbReference type="Proteomes" id="UP000000689">
    <property type="component" value="Chromosome 11"/>
</dbReference>
<comment type="function">
    <text evidence="7">Component of the Mediator complex, a coactivator involved in the regulated transcription of nearly all RNA polymerase II-dependent genes. Mediator functions as a bridge to convey information from gene-specific regulatory proteins to the basal RNA polymerase II transcription machinery. Mediator is recruited to promoters by direct interactions with regulatory proteins and serves as a scaffold for the assembly of a functional preinitiation complex with RNA polymerase II and the general transcription factors.</text>
</comment>
<dbReference type="GO" id="GO:0000122">
    <property type="term" value="P:negative regulation of transcription by RNA polymerase II"/>
    <property type="evidence" value="ECO:0007669"/>
    <property type="project" value="EnsemblFungi"/>
</dbReference>
<dbReference type="eggNOG" id="ENOG502S8AG">
    <property type="taxonomic scope" value="Eukaryota"/>
</dbReference>
<dbReference type="GO" id="GO:0016592">
    <property type="term" value="C:mediator complex"/>
    <property type="evidence" value="ECO:0007669"/>
    <property type="project" value="InterPro"/>
</dbReference>
<dbReference type="GO" id="GO:0051123">
    <property type="term" value="P:RNA polymerase II preinitiation complex assembly"/>
    <property type="evidence" value="ECO:0007669"/>
    <property type="project" value="EnsemblFungi"/>
</dbReference>
<feature type="compositionally biased region" description="Polar residues" evidence="9">
    <location>
        <begin position="26"/>
        <end position="45"/>
    </location>
</feature>
<feature type="region of interest" description="Disordered" evidence="9">
    <location>
        <begin position="26"/>
        <end position="52"/>
    </location>
</feature>
<keyword evidence="6 7" id="KW-0539">Nucleus</keyword>
<evidence type="ECO:0000313" key="10">
    <source>
        <dbReference type="EMBL" id="CCD27364.1"/>
    </source>
</evidence>
<accession>G0WHV3</accession>
<dbReference type="GO" id="GO:0070847">
    <property type="term" value="C:core mediator complex"/>
    <property type="evidence" value="ECO:0007669"/>
    <property type="project" value="EnsemblFungi"/>
</dbReference>
<evidence type="ECO:0000256" key="3">
    <source>
        <dbReference type="ARBA" id="ARBA00023015"/>
    </source>
</evidence>
<evidence type="ECO:0000256" key="5">
    <source>
        <dbReference type="ARBA" id="ARBA00023163"/>
    </source>
</evidence>
<dbReference type="HOGENOM" id="CLU_143643_0_0_1"/>
<keyword evidence="11" id="KW-1185">Reference proteome</keyword>
<dbReference type="GeneID" id="11497730"/>
<dbReference type="Pfam" id="PF07544">
    <property type="entry name" value="Med9"/>
    <property type="match status" value="1"/>
</dbReference>
<organism evidence="10 11">
    <name type="scientific">Naumovozyma dairenensis (strain ATCC 10597 / BCRC 20456 / CBS 421 / NBRC 0211 / NRRL Y-12639)</name>
    <name type="common">Saccharomyces dairenensis</name>
    <dbReference type="NCBI Taxonomy" id="1071378"/>
    <lineage>
        <taxon>Eukaryota</taxon>
        <taxon>Fungi</taxon>
        <taxon>Dikarya</taxon>
        <taxon>Ascomycota</taxon>
        <taxon>Saccharomycotina</taxon>
        <taxon>Saccharomycetes</taxon>
        <taxon>Saccharomycetales</taxon>
        <taxon>Saccharomycetaceae</taxon>
        <taxon>Naumovozyma</taxon>
    </lineage>
</organism>
<evidence type="ECO:0000256" key="6">
    <source>
        <dbReference type="ARBA" id="ARBA00023242"/>
    </source>
</evidence>
<name>G0WHV3_NAUDC</name>
<reference evidence="10 11" key="1">
    <citation type="journal article" date="2011" name="Proc. Natl. Acad. Sci. U.S.A.">
        <title>Evolutionary erosion of yeast sex chromosomes by mating-type switching accidents.</title>
        <authorList>
            <person name="Gordon J.L."/>
            <person name="Armisen D."/>
            <person name="Proux-Wera E."/>
            <person name="Oheigeartaigh S.S."/>
            <person name="Byrne K.P."/>
            <person name="Wolfe K.H."/>
        </authorList>
    </citation>
    <scope>NUCLEOTIDE SEQUENCE [LARGE SCALE GENOMIC DNA]</scope>
    <source>
        <strain evidence="11">ATCC 10597 / BCRC 20456 / CBS 421 / NBRC 0211 / NRRL Y-12639</strain>
    </source>
</reference>
<dbReference type="OrthoDB" id="4069563at2759"/>
<sequence>MSLQNESLKKIQSILIPQSIQSVQSTDPTISNEASAGAGSNTQVLSSSSSTSSEFVPHIFYSLYQIKKDPSSSTNQLETATGFIRHRLKNCKSLIENNNDCKKLLSKSAEDWESYLQNAELEIQGKRNVLDELKAKINSLSNDKSSQDGAAAQL</sequence>
<dbReference type="EMBL" id="HE580277">
    <property type="protein sequence ID" value="CCD27364.1"/>
    <property type="molecule type" value="Genomic_DNA"/>
</dbReference>
<feature type="coiled-coil region" evidence="8">
    <location>
        <begin position="116"/>
        <end position="143"/>
    </location>
</feature>
<comment type="subcellular location">
    <subcellularLocation>
        <location evidence="1 7">Nucleus</location>
    </subcellularLocation>
</comment>
<evidence type="ECO:0000256" key="8">
    <source>
        <dbReference type="SAM" id="Coils"/>
    </source>
</evidence>
<dbReference type="GO" id="GO:0005829">
    <property type="term" value="C:cytosol"/>
    <property type="evidence" value="ECO:0007669"/>
    <property type="project" value="EnsemblFungi"/>
</dbReference>
<dbReference type="OMA" id="PHIFYAL"/>
<dbReference type="InterPro" id="IPR011425">
    <property type="entry name" value="Med9"/>
</dbReference>
<evidence type="ECO:0000256" key="9">
    <source>
        <dbReference type="SAM" id="MobiDB-lite"/>
    </source>
</evidence>
<evidence type="ECO:0000256" key="1">
    <source>
        <dbReference type="ARBA" id="ARBA00004123"/>
    </source>
</evidence>